<keyword evidence="2" id="KW-1185">Reference proteome</keyword>
<accession>A0A849HWB6</accession>
<dbReference type="RefSeq" id="WP_171216855.1">
    <property type="nucleotide sequence ID" value="NZ_JABEPP010000001.1"/>
</dbReference>
<protein>
    <submittedName>
        <fullName evidence="1">Uncharacterized protein</fullName>
    </submittedName>
</protein>
<proteinExistence type="predicted"/>
<evidence type="ECO:0000313" key="2">
    <source>
        <dbReference type="Proteomes" id="UP000564885"/>
    </source>
</evidence>
<sequence length="83" mass="9223">MASDTPEIRTELNAAWRAVSDRLISCGYARSAVVETMMGVALADLDELYGLQEATHFILKTRSARRKAAESEMRMEARRAAFG</sequence>
<dbReference type="EMBL" id="JABEPP010000001">
    <property type="protein sequence ID" value="NNM71392.1"/>
    <property type="molecule type" value="Genomic_DNA"/>
</dbReference>
<name>A0A849HWB6_9HYPH</name>
<dbReference type="AlphaFoldDB" id="A0A849HWB6"/>
<dbReference type="Proteomes" id="UP000564885">
    <property type="component" value="Unassembled WGS sequence"/>
</dbReference>
<organism evidence="1 2">
    <name type="scientific">Enterovirga aerilata</name>
    <dbReference type="NCBI Taxonomy" id="2730920"/>
    <lineage>
        <taxon>Bacteria</taxon>
        <taxon>Pseudomonadati</taxon>
        <taxon>Pseudomonadota</taxon>
        <taxon>Alphaproteobacteria</taxon>
        <taxon>Hyphomicrobiales</taxon>
        <taxon>Methylobacteriaceae</taxon>
        <taxon>Enterovirga</taxon>
    </lineage>
</organism>
<reference evidence="1 2" key="1">
    <citation type="submission" date="2020-04" db="EMBL/GenBank/DDBJ databases">
        <title>Enterovirga sp. isolate from soil.</title>
        <authorList>
            <person name="Chea S."/>
            <person name="Kim D.-U."/>
        </authorList>
    </citation>
    <scope>NUCLEOTIDE SEQUENCE [LARGE SCALE GENOMIC DNA]</scope>
    <source>
        <strain evidence="1 2">DB1703</strain>
    </source>
</reference>
<evidence type="ECO:0000313" key="1">
    <source>
        <dbReference type="EMBL" id="NNM71392.1"/>
    </source>
</evidence>
<comment type="caution">
    <text evidence="1">The sequence shown here is derived from an EMBL/GenBank/DDBJ whole genome shotgun (WGS) entry which is preliminary data.</text>
</comment>
<gene>
    <name evidence="1" type="ORF">HJG44_03145</name>
</gene>